<dbReference type="GO" id="GO:0003735">
    <property type="term" value="F:structural constituent of ribosome"/>
    <property type="evidence" value="ECO:0007669"/>
    <property type="project" value="InterPro"/>
</dbReference>
<evidence type="ECO:0000256" key="2">
    <source>
        <dbReference type="ARBA" id="ARBA00022980"/>
    </source>
</evidence>
<sequence length="185" mass="21667">MAKDFKAQGIERPAWSMFIKTGRHRERTPDRDDWFYFRMASIMYRVYKDGPVGTEALRTYYGGRKNRGTKRHHFYKASGKIVRSCLQQLEKLGYVKKAKKGRVITGKGQSYLNKKSKEVAAIAKKQPEKPVKQAKAEEEKSGEEKAVAAELKRKEDELRQKEKAKEEERKKEQKREEKKKEEAQP</sequence>
<dbReference type="GO" id="GO:0003723">
    <property type="term" value="F:RNA binding"/>
    <property type="evidence" value="ECO:0007669"/>
    <property type="project" value="TreeGrafter"/>
</dbReference>
<reference evidence="5" key="1">
    <citation type="submission" date="2021-01" db="EMBL/GenBank/DDBJ databases">
        <title>Active Sulfur Cycling in an Early Earth Analoge.</title>
        <authorList>
            <person name="Hahn C.R."/>
            <person name="Youssef N.H."/>
            <person name="Elshahed M."/>
        </authorList>
    </citation>
    <scope>NUCLEOTIDE SEQUENCE</scope>
    <source>
        <strain evidence="5">Zod_Metabat.1151</strain>
    </source>
</reference>
<name>A0A938YWW5_9ARCH</name>
<accession>A0A938YWW5</accession>
<dbReference type="InterPro" id="IPR036388">
    <property type="entry name" value="WH-like_DNA-bd_sf"/>
</dbReference>
<gene>
    <name evidence="5" type="ORF">JW744_01720</name>
</gene>
<evidence type="ECO:0000256" key="4">
    <source>
        <dbReference type="SAM" id="MobiDB-lite"/>
    </source>
</evidence>
<evidence type="ECO:0000256" key="3">
    <source>
        <dbReference type="ARBA" id="ARBA00023274"/>
    </source>
</evidence>
<comment type="similarity">
    <text evidence="1">Belongs to the eukaryotic ribosomal protein eS19 family.</text>
</comment>
<dbReference type="EMBL" id="JAFGDB010000028">
    <property type="protein sequence ID" value="MBN2067166.1"/>
    <property type="molecule type" value="Genomic_DNA"/>
</dbReference>
<evidence type="ECO:0000313" key="6">
    <source>
        <dbReference type="Proteomes" id="UP000809243"/>
    </source>
</evidence>
<dbReference type="SMART" id="SM01413">
    <property type="entry name" value="Ribosomal_S19e"/>
    <property type="match status" value="1"/>
</dbReference>
<dbReference type="AlphaFoldDB" id="A0A938YWW5"/>
<dbReference type="Pfam" id="PF01090">
    <property type="entry name" value="Ribosomal_S19e"/>
    <property type="match status" value="1"/>
</dbReference>
<dbReference type="InterPro" id="IPR027548">
    <property type="entry name" value="Ribosomal_eS19_archaeal"/>
</dbReference>
<feature type="compositionally biased region" description="Basic and acidic residues" evidence="4">
    <location>
        <begin position="125"/>
        <end position="185"/>
    </location>
</feature>
<organism evidence="5 6">
    <name type="scientific">Candidatus Iainarchaeum sp</name>
    <dbReference type="NCBI Taxonomy" id="3101447"/>
    <lineage>
        <taxon>Archaea</taxon>
        <taxon>Candidatus Iainarchaeota</taxon>
        <taxon>Candidatus Iainarchaeia</taxon>
        <taxon>Candidatus Iainarchaeales</taxon>
        <taxon>Candidatus Iainarchaeaceae</taxon>
        <taxon>Candidatus Iainarchaeum</taxon>
    </lineage>
</organism>
<keyword evidence="3" id="KW-0687">Ribonucleoprotein</keyword>
<dbReference type="InterPro" id="IPR001266">
    <property type="entry name" value="Ribosomal_eS19"/>
</dbReference>
<dbReference type="PANTHER" id="PTHR11710">
    <property type="entry name" value="40S RIBOSOMAL PROTEIN S19"/>
    <property type="match status" value="1"/>
</dbReference>
<evidence type="ECO:0000313" key="5">
    <source>
        <dbReference type="EMBL" id="MBN2067166.1"/>
    </source>
</evidence>
<protein>
    <submittedName>
        <fullName evidence="5">30S ribosomal protein S19e</fullName>
    </submittedName>
</protein>
<dbReference type="GO" id="GO:0000028">
    <property type="term" value="P:ribosomal small subunit assembly"/>
    <property type="evidence" value="ECO:0007669"/>
    <property type="project" value="TreeGrafter"/>
</dbReference>
<feature type="region of interest" description="Disordered" evidence="4">
    <location>
        <begin position="121"/>
        <end position="185"/>
    </location>
</feature>
<dbReference type="GO" id="GO:0006412">
    <property type="term" value="P:translation"/>
    <property type="evidence" value="ECO:0007669"/>
    <property type="project" value="InterPro"/>
</dbReference>
<keyword evidence="2 5" id="KW-0689">Ribosomal protein</keyword>
<dbReference type="NCBIfam" id="NF006811">
    <property type="entry name" value="PRK09333.1"/>
    <property type="match status" value="1"/>
</dbReference>
<dbReference type="PANTHER" id="PTHR11710:SF0">
    <property type="entry name" value="40S RIBOSOMAL PROTEIN S19"/>
    <property type="match status" value="1"/>
</dbReference>
<proteinExistence type="inferred from homology"/>
<dbReference type="Proteomes" id="UP000809243">
    <property type="component" value="Unassembled WGS sequence"/>
</dbReference>
<dbReference type="SUPFAM" id="SSF46785">
    <property type="entry name" value="Winged helix' DNA-binding domain"/>
    <property type="match status" value="1"/>
</dbReference>
<dbReference type="GO" id="GO:0022627">
    <property type="term" value="C:cytosolic small ribosomal subunit"/>
    <property type="evidence" value="ECO:0007669"/>
    <property type="project" value="TreeGrafter"/>
</dbReference>
<dbReference type="Gene3D" id="1.10.10.10">
    <property type="entry name" value="Winged helix-like DNA-binding domain superfamily/Winged helix DNA-binding domain"/>
    <property type="match status" value="1"/>
</dbReference>
<evidence type="ECO:0000256" key="1">
    <source>
        <dbReference type="ARBA" id="ARBA00010014"/>
    </source>
</evidence>
<comment type="caution">
    <text evidence="5">The sequence shown here is derived from an EMBL/GenBank/DDBJ whole genome shotgun (WGS) entry which is preliminary data.</text>
</comment>
<dbReference type="InterPro" id="IPR036390">
    <property type="entry name" value="WH_DNA-bd_sf"/>
</dbReference>